<comment type="caution">
    <text evidence="6">The sequence shown here is derived from an EMBL/GenBank/DDBJ whole genome shotgun (WGS) entry which is preliminary data.</text>
</comment>
<evidence type="ECO:0000256" key="1">
    <source>
        <dbReference type="ARBA" id="ARBA00005234"/>
    </source>
</evidence>
<organism evidence="6 7">
    <name type="scientific">Brassica carinata</name>
    <name type="common">Ethiopian mustard</name>
    <name type="synonym">Abyssinian cabbage</name>
    <dbReference type="NCBI Taxonomy" id="52824"/>
    <lineage>
        <taxon>Eukaryota</taxon>
        <taxon>Viridiplantae</taxon>
        <taxon>Streptophyta</taxon>
        <taxon>Embryophyta</taxon>
        <taxon>Tracheophyta</taxon>
        <taxon>Spermatophyta</taxon>
        <taxon>Magnoliopsida</taxon>
        <taxon>eudicotyledons</taxon>
        <taxon>Gunneridae</taxon>
        <taxon>Pentapetalae</taxon>
        <taxon>rosids</taxon>
        <taxon>malvids</taxon>
        <taxon>Brassicales</taxon>
        <taxon>Brassicaceae</taxon>
        <taxon>Brassiceae</taxon>
        <taxon>Brassica</taxon>
    </lineage>
</organism>
<dbReference type="GO" id="GO:0008234">
    <property type="term" value="F:cysteine-type peptidase activity"/>
    <property type="evidence" value="ECO:0007669"/>
    <property type="project" value="InterPro"/>
</dbReference>
<dbReference type="InterPro" id="IPR003653">
    <property type="entry name" value="Peptidase_C48_C"/>
</dbReference>
<dbReference type="AlphaFoldDB" id="A0A8X7SIA2"/>
<dbReference type="PANTHER" id="PTHR48449">
    <property type="entry name" value="DUF1985 DOMAIN-CONTAINING PROTEIN"/>
    <property type="match status" value="1"/>
</dbReference>
<feature type="domain" description="Ubiquitin-like protease family profile" evidence="5">
    <location>
        <begin position="573"/>
        <end position="772"/>
    </location>
</feature>
<comment type="similarity">
    <text evidence="1">Belongs to the peptidase C48 family.</text>
</comment>
<dbReference type="Pfam" id="PF02902">
    <property type="entry name" value="Peptidase_C48"/>
    <property type="match status" value="1"/>
</dbReference>
<evidence type="ECO:0000256" key="2">
    <source>
        <dbReference type="ARBA" id="ARBA00022670"/>
    </source>
</evidence>
<dbReference type="Gene3D" id="3.40.395.10">
    <property type="entry name" value="Adenoviral Proteinase, Chain A"/>
    <property type="match status" value="1"/>
</dbReference>
<dbReference type="InterPro" id="IPR015410">
    <property type="entry name" value="DUF1985"/>
</dbReference>
<dbReference type="EMBL" id="JAAMPC010000006">
    <property type="protein sequence ID" value="KAG2307010.1"/>
    <property type="molecule type" value="Genomic_DNA"/>
</dbReference>
<dbReference type="GO" id="GO:0006508">
    <property type="term" value="P:proteolysis"/>
    <property type="evidence" value="ECO:0007669"/>
    <property type="project" value="UniProtKB-KW"/>
</dbReference>
<evidence type="ECO:0000259" key="5">
    <source>
        <dbReference type="PROSITE" id="PS50600"/>
    </source>
</evidence>
<name>A0A8X7SIA2_BRACI</name>
<feature type="region of interest" description="Disordered" evidence="4">
    <location>
        <begin position="325"/>
        <end position="372"/>
    </location>
</feature>
<evidence type="ECO:0000256" key="3">
    <source>
        <dbReference type="ARBA" id="ARBA00022801"/>
    </source>
</evidence>
<feature type="compositionally biased region" description="Acidic residues" evidence="4">
    <location>
        <begin position="361"/>
        <end position="372"/>
    </location>
</feature>
<keyword evidence="7" id="KW-1185">Reference proteome</keyword>
<keyword evidence="3" id="KW-0378">Hydrolase</keyword>
<gene>
    <name evidence="6" type="ORF">Bca52824_026758</name>
</gene>
<dbReference type="InterPro" id="IPR038765">
    <property type="entry name" value="Papain-like_cys_pep_sf"/>
</dbReference>
<dbReference type="Pfam" id="PF09331">
    <property type="entry name" value="DUF1985"/>
    <property type="match status" value="1"/>
</dbReference>
<accession>A0A8X7SIA2</accession>
<keyword evidence="2" id="KW-0645">Protease</keyword>
<dbReference type="PROSITE" id="PS50600">
    <property type="entry name" value="ULP_PROTEASE"/>
    <property type="match status" value="1"/>
</dbReference>
<reference evidence="6 7" key="1">
    <citation type="submission" date="2020-02" db="EMBL/GenBank/DDBJ databases">
        <authorList>
            <person name="Ma Q."/>
            <person name="Huang Y."/>
            <person name="Song X."/>
            <person name="Pei D."/>
        </authorList>
    </citation>
    <scope>NUCLEOTIDE SEQUENCE [LARGE SCALE GENOMIC DNA]</scope>
    <source>
        <strain evidence="6">Sxm20200214</strain>
        <tissue evidence="6">Leaf</tissue>
    </source>
</reference>
<dbReference type="Proteomes" id="UP000886595">
    <property type="component" value="Unassembled WGS sequence"/>
</dbReference>
<dbReference type="SUPFAM" id="SSF54001">
    <property type="entry name" value="Cysteine proteinases"/>
    <property type="match status" value="1"/>
</dbReference>
<evidence type="ECO:0000313" key="7">
    <source>
        <dbReference type="Proteomes" id="UP000886595"/>
    </source>
</evidence>
<dbReference type="OrthoDB" id="1024009at2759"/>
<evidence type="ECO:0000313" key="6">
    <source>
        <dbReference type="EMBL" id="KAG2307010.1"/>
    </source>
</evidence>
<proteinExistence type="inferred from homology"/>
<protein>
    <recommendedName>
        <fullName evidence="5">Ubiquitin-like protease family profile domain-containing protein</fullName>
    </recommendedName>
</protein>
<dbReference type="PANTHER" id="PTHR48449:SF1">
    <property type="entry name" value="DUF1985 DOMAIN-CONTAINING PROTEIN"/>
    <property type="match status" value="1"/>
</dbReference>
<sequence length="811" mass="92876">MAFPRSFFSDETRPNPKNFINYSSTFKTVKAVKDVVSAEVWEYVENSPLGVIIKYVNLEFAWSSKLVHYILSRQLFCKKQHELWFLIEKQPARFSLFEFEDITGLNCDPIPNRMVVEDVEKSNRFWGLFKLKHPRSTPSSEDVLALCQSPEVCKSWSREDQIRLCYFAILTGGLLGLDRREAIPPAKAKLLMDLEISEQYPWGRVAFVELVNQIKTKTESVIQIWAYAYIPCLGEAIGRPIRSNGLCLLRFKGWNGKLPLGNILKNAKVTCMCPRSMNELHPVWEHQDEDPEIDNLLEFLRQEKSLSTITWQAFPEYPLTPIKCNKRRRVATQQTSKKSKKLASREQENVGDGGENSGDIAENEDQVESDDDEGKYFIQQGQTPERLFFMERPDVGTLQNLTSRIAALEQMDPFVHMVKRVIRLEEKARIQNLSLKPTVTDVREPEIGEDCDTRKSQRLSKEEEEDIVNESAKTLVLMASKTLAVGTGDNQLKSLDDAKVQPLTGNEDEPHKASSNIITTSKPIRKSARVAALSEKSNTNYLVVYGPVDKAKVKALNAFVKTKGDSTYPPGDVLMAKDFFKRFHKPRGRLSFTELVVPLAMYRLRFSKNPSDFISPRIAIMDAVFPTWCSSRYKEWLRDQSKIPTRVYDYYIGKRPTINPTGKQWGRDVDTLYSVLMVDNCHWVLMVISFPDRTIKIYDSSTDLIDKETVKEAAIPFAHMISSVLYTFSDSEVKQVMDTAMYSIQFVTEGVPQSKPPHGNCGIYAVKFLECLVMGVPFAYEHLRDSNMSIMRRKLAAEMYDETRQVFEDTR</sequence>
<evidence type="ECO:0000256" key="4">
    <source>
        <dbReference type="SAM" id="MobiDB-lite"/>
    </source>
</evidence>